<dbReference type="InterPro" id="IPR008927">
    <property type="entry name" value="6-PGluconate_DH-like_C_sf"/>
</dbReference>
<accession>A0ABM9PCB5</accession>
<proteinExistence type="inferred from homology"/>
<dbReference type="Pfam" id="PF03720">
    <property type="entry name" value="UDPG_MGDP_dh_C"/>
    <property type="match status" value="1"/>
</dbReference>
<comment type="similarity">
    <text evidence="1 4">Belongs to the UDP-glucose/GDP-mannose dehydrogenase family.</text>
</comment>
<dbReference type="NCBIfam" id="TIGR03026">
    <property type="entry name" value="NDP-sugDHase"/>
    <property type="match status" value="1"/>
</dbReference>
<dbReference type="PIRSF" id="PIRSF000124">
    <property type="entry name" value="UDPglc_GDPman_dh"/>
    <property type="match status" value="1"/>
</dbReference>
<dbReference type="Pfam" id="PF00984">
    <property type="entry name" value="UDPG_MGDP_dh"/>
    <property type="match status" value="1"/>
</dbReference>
<dbReference type="InterPro" id="IPR014026">
    <property type="entry name" value="UDP-Glc/GDP-Man_DH_dimer"/>
</dbReference>
<organism evidence="6 7">
    <name type="scientific">Tenacibaculum polynesiense</name>
    <dbReference type="NCBI Taxonomy" id="3137857"/>
    <lineage>
        <taxon>Bacteria</taxon>
        <taxon>Pseudomonadati</taxon>
        <taxon>Bacteroidota</taxon>
        <taxon>Flavobacteriia</taxon>
        <taxon>Flavobacteriales</taxon>
        <taxon>Flavobacteriaceae</taxon>
        <taxon>Tenacibaculum</taxon>
    </lineage>
</organism>
<protein>
    <submittedName>
        <fullName evidence="6">Protein CapL</fullName>
    </submittedName>
</protein>
<evidence type="ECO:0000256" key="1">
    <source>
        <dbReference type="ARBA" id="ARBA00006601"/>
    </source>
</evidence>
<dbReference type="Pfam" id="PF03721">
    <property type="entry name" value="UDPG_MGDP_dh_N"/>
    <property type="match status" value="1"/>
</dbReference>
<dbReference type="InterPro" id="IPR036220">
    <property type="entry name" value="UDP-Glc/GDP-Man_DH_C_sf"/>
</dbReference>
<keyword evidence="2" id="KW-0560">Oxidoreductase</keyword>
<evidence type="ECO:0000256" key="3">
    <source>
        <dbReference type="ARBA" id="ARBA00023027"/>
    </source>
</evidence>
<comment type="caution">
    <text evidence="6">The sequence shown here is derived from an EMBL/GenBank/DDBJ whole genome shotgun (WGS) entry which is preliminary data.</text>
</comment>
<dbReference type="RefSeq" id="WP_348717359.1">
    <property type="nucleotide sequence ID" value="NZ_CAXJIO010000012.1"/>
</dbReference>
<sequence>MTSLPKLQDSLQLLESKYPFIAYKKSEFYHKLIKKEETIAVVGLGYVGLPLALNIAAKFRVTGFDINSKKINSLNNKIDPCKEIDFDEFENKDIQFTSTISDLKNAKVYIVAVPTPIDASKEPDLKPIKAATATIAQFLKKGDCVIYESTVYPGCTEEVCVPILERISDLKFNREFTVGYSPERINPGDTQRTFTKIKKIVSGSTPETLELVADIYETVVTAGVHKAPSIKVAESAKVVENVQRDVNISLMNELSKIFAVLDINTKDVLEAAGTKWNFHNYFPGLVGGHCIGVDPYYLISKARKNHYTPRLLQQAREVNESMVPHIANRIEYRLQNKKHLKDEFSILVKGITFKENVNDIRNSKTAELCLELQKRGFKVLIQDYLASSSEVKKRYGLEVNNNTAHKFDVIILAVDHENYKYLAYYDYLKNGTKDTLIFDIKGDKKDKFPEEVYMSL</sequence>
<gene>
    <name evidence="6" type="primary">capL</name>
    <name evidence="6" type="ORF">T190423A01A_30368</name>
</gene>
<evidence type="ECO:0000313" key="6">
    <source>
        <dbReference type="EMBL" id="CAL2103254.1"/>
    </source>
</evidence>
<dbReference type="SUPFAM" id="SSF52413">
    <property type="entry name" value="UDP-glucose/GDP-mannose dehydrogenase C-terminal domain"/>
    <property type="match status" value="1"/>
</dbReference>
<dbReference type="PIRSF" id="PIRSF500136">
    <property type="entry name" value="UDP_ManNAc_DH"/>
    <property type="match status" value="1"/>
</dbReference>
<dbReference type="InterPro" id="IPR014027">
    <property type="entry name" value="UDP-Glc/GDP-Man_DH_C"/>
</dbReference>
<name>A0ABM9PCB5_9FLAO</name>
<dbReference type="PANTHER" id="PTHR43491">
    <property type="entry name" value="UDP-N-ACETYL-D-MANNOSAMINE DEHYDROGENASE"/>
    <property type="match status" value="1"/>
</dbReference>
<dbReference type="SUPFAM" id="SSF48179">
    <property type="entry name" value="6-phosphogluconate dehydrogenase C-terminal domain-like"/>
    <property type="match status" value="1"/>
</dbReference>
<dbReference type="SUPFAM" id="SSF51735">
    <property type="entry name" value="NAD(P)-binding Rossmann-fold domains"/>
    <property type="match status" value="1"/>
</dbReference>
<dbReference type="InterPro" id="IPR001732">
    <property type="entry name" value="UDP-Glc/GDP-Man_DH_N"/>
</dbReference>
<dbReference type="Proteomes" id="UP001497527">
    <property type="component" value="Unassembled WGS sequence"/>
</dbReference>
<dbReference type="InterPro" id="IPR017476">
    <property type="entry name" value="UDP-Glc/GDP-Man"/>
</dbReference>
<dbReference type="InterPro" id="IPR028359">
    <property type="entry name" value="UDP_ManNAc/GlcNAc_DH"/>
</dbReference>
<evidence type="ECO:0000256" key="4">
    <source>
        <dbReference type="PIRNR" id="PIRNR000124"/>
    </source>
</evidence>
<dbReference type="EMBL" id="CAXJIO010000012">
    <property type="protein sequence ID" value="CAL2103254.1"/>
    <property type="molecule type" value="Genomic_DNA"/>
</dbReference>
<keyword evidence="3" id="KW-0520">NAD</keyword>
<dbReference type="SMART" id="SM00984">
    <property type="entry name" value="UDPG_MGDP_dh_C"/>
    <property type="match status" value="1"/>
</dbReference>
<evidence type="ECO:0000259" key="5">
    <source>
        <dbReference type="SMART" id="SM00984"/>
    </source>
</evidence>
<dbReference type="InterPro" id="IPR036291">
    <property type="entry name" value="NAD(P)-bd_dom_sf"/>
</dbReference>
<keyword evidence="7" id="KW-1185">Reference proteome</keyword>
<dbReference type="Gene3D" id="3.40.50.720">
    <property type="entry name" value="NAD(P)-binding Rossmann-like Domain"/>
    <property type="match status" value="2"/>
</dbReference>
<evidence type="ECO:0000256" key="2">
    <source>
        <dbReference type="ARBA" id="ARBA00023002"/>
    </source>
</evidence>
<evidence type="ECO:0000313" key="7">
    <source>
        <dbReference type="Proteomes" id="UP001497527"/>
    </source>
</evidence>
<feature type="domain" description="UDP-glucose/GDP-mannose dehydrogenase C-terminal" evidence="5">
    <location>
        <begin position="347"/>
        <end position="446"/>
    </location>
</feature>
<reference evidence="6 7" key="1">
    <citation type="submission" date="2024-05" db="EMBL/GenBank/DDBJ databases">
        <authorList>
            <person name="Duchaud E."/>
        </authorList>
    </citation>
    <scope>NUCLEOTIDE SEQUENCE [LARGE SCALE GENOMIC DNA]</scope>
    <source>
        <strain evidence="6">Ena-SAMPLE-TAB-13-05-2024-13:56:06:370-140308</strain>
    </source>
</reference>
<dbReference type="PANTHER" id="PTHR43491:SF2">
    <property type="entry name" value="UDP-N-ACETYL-D-MANNOSAMINE DEHYDROGENASE"/>
    <property type="match status" value="1"/>
</dbReference>